<name>A0A1F6VND3_9BACT</name>
<gene>
    <name evidence="3" type="ORF">A3B84_01865</name>
</gene>
<dbReference type="GO" id="GO:0016020">
    <property type="term" value="C:membrane"/>
    <property type="evidence" value="ECO:0007669"/>
    <property type="project" value="InterPro"/>
</dbReference>
<dbReference type="Gene3D" id="3.40.50.11350">
    <property type="match status" value="1"/>
</dbReference>
<organism evidence="3 4">
    <name type="scientific">Candidatus Nomurabacteria bacterium RIFCSPHIGHO2_02_FULL_35_13</name>
    <dbReference type="NCBI Taxonomy" id="1801748"/>
    <lineage>
        <taxon>Bacteria</taxon>
        <taxon>Candidatus Nomuraibacteriota</taxon>
    </lineage>
</organism>
<dbReference type="CDD" id="cd11301">
    <property type="entry name" value="Fut1_Fut2_like"/>
    <property type="match status" value="1"/>
</dbReference>
<proteinExistence type="predicted"/>
<dbReference type="GO" id="GO:0008107">
    <property type="term" value="F:galactoside 2-alpha-L-fucosyltransferase activity"/>
    <property type="evidence" value="ECO:0007669"/>
    <property type="project" value="InterPro"/>
</dbReference>
<dbReference type="EMBL" id="MFTY01000017">
    <property type="protein sequence ID" value="OGI71148.1"/>
    <property type="molecule type" value="Genomic_DNA"/>
</dbReference>
<keyword evidence="1" id="KW-0328">Glycosyltransferase</keyword>
<accession>A0A1F6VND3</accession>
<evidence type="ECO:0000313" key="4">
    <source>
        <dbReference type="Proteomes" id="UP000177112"/>
    </source>
</evidence>
<dbReference type="GO" id="GO:0005975">
    <property type="term" value="P:carbohydrate metabolic process"/>
    <property type="evidence" value="ECO:0007669"/>
    <property type="project" value="InterPro"/>
</dbReference>
<evidence type="ECO:0000256" key="1">
    <source>
        <dbReference type="ARBA" id="ARBA00022676"/>
    </source>
</evidence>
<evidence type="ECO:0000256" key="2">
    <source>
        <dbReference type="ARBA" id="ARBA00022679"/>
    </source>
</evidence>
<dbReference type="InterPro" id="IPR002516">
    <property type="entry name" value="Glyco_trans_11"/>
</dbReference>
<dbReference type="Pfam" id="PF01531">
    <property type="entry name" value="Glyco_transf_11"/>
    <property type="match status" value="1"/>
</dbReference>
<evidence type="ECO:0008006" key="5">
    <source>
        <dbReference type="Google" id="ProtNLM"/>
    </source>
</evidence>
<reference evidence="3 4" key="1">
    <citation type="journal article" date="2016" name="Nat. Commun.">
        <title>Thousands of microbial genomes shed light on interconnected biogeochemical processes in an aquifer system.</title>
        <authorList>
            <person name="Anantharaman K."/>
            <person name="Brown C.T."/>
            <person name="Hug L.A."/>
            <person name="Sharon I."/>
            <person name="Castelle C.J."/>
            <person name="Probst A.J."/>
            <person name="Thomas B.C."/>
            <person name="Singh A."/>
            <person name="Wilkins M.J."/>
            <person name="Karaoz U."/>
            <person name="Brodie E.L."/>
            <person name="Williams K.H."/>
            <person name="Hubbard S.S."/>
            <person name="Banfield J.F."/>
        </authorList>
    </citation>
    <scope>NUCLEOTIDE SEQUENCE [LARGE SCALE GENOMIC DNA]</scope>
</reference>
<dbReference type="PANTHER" id="PTHR11927">
    <property type="entry name" value="GALACTOSIDE 2-L-FUCOSYLTRANSFERASE"/>
    <property type="match status" value="1"/>
</dbReference>
<protein>
    <recommendedName>
        <fullName evidence="5">Alpha-1,2-fucosyltransferase</fullName>
    </recommendedName>
</protein>
<keyword evidence="2" id="KW-0808">Transferase</keyword>
<dbReference type="STRING" id="1801748.A3B84_01865"/>
<evidence type="ECO:0000313" key="3">
    <source>
        <dbReference type="EMBL" id="OGI71148.1"/>
    </source>
</evidence>
<sequence>MIIVRLKGGLGNQMFQYALGRVLSFKNNTKLKLDPAFFNLNFKNITKRSYDLDVFSIKAEIVEKSEIPFVFRLPKSKIVIYLIYLFRKIIKSSGQEKSFNFDKNILSIGGNAYLDGYWQSPKYFEGFENIISKDFTLKNPPAQNIRNLAEEIANTNSLCIHVRRGDYVGNKNHEIVDNDYYRKGIEYIKNHAQIDRIYVFSDDIEWCKNNLKFEFPSIFVGYEYAGIRGEGHMFLMSKCKNFIIVNSSFSWWGAWLSNYEKKIVICPKQWFTNASININDLIPKDWIPLEII</sequence>
<dbReference type="Proteomes" id="UP000177112">
    <property type="component" value="Unassembled WGS sequence"/>
</dbReference>
<comment type="caution">
    <text evidence="3">The sequence shown here is derived from an EMBL/GenBank/DDBJ whole genome shotgun (WGS) entry which is preliminary data.</text>
</comment>
<dbReference type="AlphaFoldDB" id="A0A1F6VND3"/>
<dbReference type="PANTHER" id="PTHR11927:SF9">
    <property type="entry name" value="L-FUCOSYLTRANSFERASE"/>
    <property type="match status" value="1"/>
</dbReference>